<evidence type="ECO:0000313" key="2">
    <source>
        <dbReference type="EnsemblMetazoa" id="HelroP174286"/>
    </source>
</evidence>
<name>T1F7Y0_HELRO</name>
<evidence type="ECO:0000313" key="1">
    <source>
        <dbReference type="EMBL" id="ESO02853.1"/>
    </source>
</evidence>
<gene>
    <name evidence="2" type="primary">20204929</name>
    <name evidence="1" type="ORF">HELRODRAFT_174286</name>
</gene>
<reference evidence="2" key="3">
    <citation type="submission" date="2015-06" db="UniProtKB">
        <authorList>
            <consortium name="EnsemblMetazoa"/>
        </authorList>
    </citation>
    <scope>IDENTIFICATION</scope>
</reference>
<reference evidence="3" key="1">
    <citation type="submission" date="2012-12" db="EMBL/GenBank/DDBJ databases">
        <authorList>
            <person name="Hellsten U."/>
            <person name="Grimwood J."/>
            <person name="Chapman J.A."/>
            <person name="Shapiro H."/>
            <person name="Aerts A."/>
            <person name="Otillar R.P."/>
            <person name="Terry A.Y."/>
            <person name="Boore J.L."/>
            <person name="Simakov O."/>
            <person name="Marletaz F."/>
            <person name="Cho S.-J."/>
            <person name="Edsinger-Gonzales E."/>
            <person name="Havlak P."/>
            <person name="Kuo D.-H."/>
            <person name="Larsson T."/>
            <person name="Lv J."/>
            <person name="Arendt D."/>
            <person name="Savage R."/>
            <person name="Osoegawa K."/>
            <person name="de Jong P."/>
            <person name="Lindberg D.R."/>
            <person name="Seaver E.C."/>
            <person name="Weisblat D.A."/>
            <person name="Putnam N.H."/>
            <person name="Grigoriev I.V."/>
            <person name="Rokhsar D.S."/>
        </authorList>
    </citation>
    <scope>NUCLEOTIDE SEQUENCE</scope>
</reference>
<evidence type="ECO:0000313" key="3">
    <source>
        <dbReference type="Proteomes" id="UP000015101"/>
    </source>
</evidence>
<keyword evidence="3" id="KW-1185">Reference proteome</keyword>
<dbReference type="GeneID" id="20204929"/>
<dbReference type="AlphaFoldDB" id="T1F7Y0"/>
<dbReference type="CTD" id="20204929"/>
<dbReference type="OrthoDB" id="6048664at2759"/>
<dbReference type="PANTHER" id="PTHR37445:SF3">
    <property type="entry name" value="ZINC FINGER PHD-TYPE DOMAIN-CONTAINING PROTEIN"/>
    <property type="match status" value="1"/>
</dbReference>
<reference evidence="1 3" key="2">
    <citation type="journal article" date="2013" name="Nature">
        <title>Insights into bilaterian evolution from three spiralian genomes.</title>
        <authorList>
            <person name="Simakov O."/>
            <person name="Marletaz F."/>
            <person name="Cho S.J."/>
            <person name="Edsinger-Gonzales E."/>
            <person name="Havlak P."/>
            <person name="Hellsten U."/>
            <person name="Kuo D.H."/>
            <person name="Larsson T."/>
            <person name="Lv J."/>
            <person name="Arendt D."/>
            <person name="Savage R."/>
            <person name="Osoegawa K."/>
            <person name="de Jong P."/>
            <person name="Grimwood J."/>
            <person name="Chapman J.A."/>
            <person name="Shapiro H."/>
            <person name="Aerts A."/>
            <person name="Otillar R.P."/>
            <person name="Terry A.Y."/>
            <person name="Boore J.L."/>
            <person name="Grigoriev I.V."/>
            <person name="Lindberg D.R."/>
            <person name="Seaver E.C."/>
            <person name="Weisblat D.A."/>
            <person name="Putnam N.H."/>
            <person name="Rokhsar D.S."/>
        </authorList>
    </citation>
    <scope>NUCLEOTIDE SEQUENCE</scope>
</reference>
<accession>T1F7Y0</accession>
<dbReference type="PANTHER" id="PTHR37445">
    <property type="entry name" value="PROTEIN CBG24663"/>
    <property type="match status" value="1"/>
</dbReference>
<dbReference type="KEGG" id="hro:HELRODRAFT_174286"/>
<dbReference type="Proteomes" id="UP000015101">
    <property type="component" value="Unassembled WGS sequence"/>
</dbReference>
<dbReference type="RefSeq" id="XP_009019067.1">
    <property type="nucleotide sequence ID" value="XM_009020819.1"/>
</dbReference>
<dbReference type="InParanoid" id="T1F7Y0"/>
<dbReference type="HOGENOM" id="CLU_2006362_0_0_1"/>
<proteinExistence type="predicted"/>
<dbReference type="EMBL" id="AMQM01004874">
    <property type="status" value="NOT_ANNOTATED_CDS"/>
    <property type="molecule type" value="Genomic_DNA"/>
</dbReference>
<protein>
    <submittedName>
        <fullName evidence="1 2">Uncharacterized protein</fullName>
    </submittedName>
</protein>
<dbReference type="EnsemblMetazoa" id="HelroT174286">
    <property type="protein sequence ID" value="HelroP174286"/>
    <property type="gene ID" value="HelroG174286"/>
</dbReference>
<dbReference type="EMBL" id="KB096716">
    <property type="protein sequence ID" value="ESO02853.1"/>
    <property type="molecule type" value="Genomic_DNA"/>
</dbReference>
<organism evidence="2 3">
    <name type="scientific">Helobdella robusta</name>
    <name type="common">Californian leech</name>
    <dbReference type="NCBI Taxonomy" id="6412"/>
    <lineage>
        <taxon>Eukaryota</taxon>
        <taxon>Metazoa</taxon>
        <taxon>Spiralia</taxon>
        <taxon>Lophotrochozoa</taxon>
        <taxon>Annelida</taxon>
        <taxon>Clitellata</taxon>
        <taxon>Hirudinea</taxon>
        <taxon>Rhynchobdellida</taxon>
        <taxon>Glossiphoniidae</taxon>
        <taxon>Helobdella</taxon>
    </lineage>
</organism>
<sequence length="124" mass="14334">MQFRTFMDQDREQLIVPDVRNVLQESIENLKCELDMSWLGIVKKNIEIVANEVKTVKHTLDVTKAMKKGLEQDNLTPEQRGELKSLVTETKTKGADKDNFLFKVRGPIGRRRIVEFPKKVPPLN</sequence>